<dbReference type="EMBL" id="GBRH01220363">
    <property type="protein sequence ID" value="JAD77532.1"/>
    <property type="molecule type" value="Transcribed_RNA"/>
</dbReference>
<dbReference type="AlphaFoldDB" id="A0A0A9D1A2"/>
<sequence length="57" mass="6838">MKLRMTADAPQRKYGLRLNKLVCLLVWIGCGYYLLFDASLPRIQRIGDRRSQRDRRR</sequence>
<evidence type="ECO:0000256" key="1">
    <source>
        <dbReference type="SAM" id="Phobius"/>
    </source>
</evidence>
<keyword evidence="1" id="KW-1133">Transmembrane helix</keyword>
<organism evidence="2">
    <name type="scientific">Arundo donax</name>
    <name type="common">Giant reed</name>
    <name type="synonym">Donax arundinaceus</name>
    <dbReference type="NCBI Taxonomy" id="35708"/>
    <lineage>
        <taxon>Eukaryota</taxon>
        <taxon>Viridiplantae</taxon>
        <taxon>Streptophyta</taxon>
        <taxon>Embryophyta</taxon>
        <taxon>Tracheophyta</taxon>
        <taxon>Spermatophyta</taxon>
        <taxon>Magnoliopsida</taxon>
        <taxon>Liliopsida</taxon>
        <taxon>Poales</taxon>
        <taxon>Poaceae</taxon>
        <taxon>PACMAD clade</taxon>
        <taxon>Arundinoideae</taxon>
        <taxon>Arundineae</taxon>
        <taxon>Arundo</taxon>
    </lineage>
</organism>
<protein>
    <submittedName>
        <fullName evidence="2">Uncharacterized protein</fullName>
    </submittedName>
</protein>
<reference evidence="2" key="2">
    <citation type="journal article" date="2015" name="Data Brief">
        <title>Shoot transcriptome of the giant reed, Arundo donax.</title>
        <authorList>
            <person name="Barrero R.A."/>
            <person name="Guerrero F.D."/>
            <person name="Moolhuijzen P."/>
            <person name="Goolsby J.A."/>
            <person name="Tidwell J."/>
            <person name="Bellgard S.E."/>
            <person name="Bellgard M.I."/>
        </authorList>
    </citation>
    <scope>NUCLEOTIDE SEQUENCE</scope>
    <source>
        <tissue evidence="2">Shoot tissue taken approximately 20 cm above the soil surface</tissue>
    </source>
</reference>
<proteinExistence type="predicted"/>
<keyword evidence="1" id="KW-0812">Transmembrane</keyword>
<feature type="transmembrane region" description="Helical" evidence="1">
    <location>
        <begin position="21"/>
        <end position="40"/>
    </location>
</feature>
<accession>A0A0A9D1A2</accession>
<name>A0A0A9D1A2_ARUDO</name>
<evidence type="ECO:0000313" key="2">
    <source>
        <dbReference type="EMBL" id="JAD77532.1"/>
    </source>
</evidence>
<keyword evidence="1" id="KW-0472">Membrane</keyword>
<reference evidence="2" key="1">
    <citation type="submission" date="2014-09" db="EMBL/GenBank/DDBJ databases">
        <authorList>
            <person name="Magalhaes I.L.F."/>
            <person name="Oliveira U."/>
            <person name="Santos F.R."/>
            <person name="Vidigal T.H.D.A."/>
            <person name="Brescovit A.D."/>
            <person name="Santos A.J."/>
        </authorList>
    </citation>
    <scope>NUCLEOTIDE SEQUENCE</scope>
    <source>
        <tissue evidence="2">Shoot tissue taken approximately 20 cm above the soil surface</tissue>
    </source>
</reference>